<evidence type="ECO:0000259" key="4">
    <source>
        <dbReference type="PROSITE" id="PS50887"/>
    </source>
</evidence>
<dbReference type="SMART" id="SM00052">
    <property type="entry name" value="EAL"/>
    <property type="match status" value="1"/>
</dbReference>
<dbReference type="InterPro" id="IPR052155">
    <property type="entry name" value="Biofilm_reg_signaling"/>
</dbReference>
<dbReference type="CDD" id="cd01949">
    <property type="entry name" value="GGDEF"/>
    <property type="match status" value="1"/>
</dbReference>
<evidence type="ECO:0000256" key="1">
    <source>
        <dbReference type="SAM" id="MobiDB-lite"/>
    </source>
</evidence>
<dbReference type="CDD" id="cd01948">
    <property type="entry name" value="EAL"/>
    <property type="match status" value="1"/>
</dbReference>
<dbReference type="Gene3D" id="3.30.70.270">
    <property type="match status" value="1"/>
</dbReference>
<feature type="region of interest" description="Disordered" evidence="1">
    <location>
        <begin position="1"/>
        <end position="27"/>
    </location>
</feature>
<dbReference type="PANTHER" id="PTHR44757:SF2">
    <property type="entry name" value="BIOFILM ARCHITECTURE MAINTENANCE PROTEIN MBAA"/>
    <property type="match status" value="1"/>
</dbReference>
<dbReference type="InterPro" id="IPR001633">
    <property type="entry name" value="EAL_dom"/>
</dbReference>
<dbReference type="PROSITE" id="PS50887">
    <property type="entry name" value="GGDEF"/>
    <property type="match status" value="1"/>
</dbReference>
<proteinExistence type="predicted"/>
<evidence type="ECO:0000259" key="3">
    <source>
        <dbReference type="PROSITE" id="PS50883"/>
    </source>
</evidence>
<sequence length="808" mass="87026">MRFIGASAPTVRPAQAVRTGRPPKRGQTRDLDAYRHLVGSLFSSPASIAISNLIGVFVPWFCWHVTGVDVFLWLTALTALTFGARMVTVLRYTRQAHDLDTLARTQAWDREFLAGTTIFAVLVGINCYLALAGTDSVPAHILTIVAGIAFASGFVARNAARPVFVILQIACLAGPMAAGLVAAGHPYYAGIGAFIVFYGLTNVVITFSINRNLVALATAHREANELSLLAKREASKLDSALNAMVQGLAMFDDAGRLEVCNTRHQALYGLGDPDRLPCAFNIFLETTVQNGMLAPATAERIGVLGTEALTTQRPQAGEIETRTGDVLSLSLEPTPEGGVVLTTENITTRKRVAATIERMANTDSLTGLRNRFSFNQALVEACRDADGQPFSLLSLDIDNFKTVNDTLGHGVGDELLLRVAERLRRLVGNEGTIARFGGDEFLILLIEDAGAALVAARRLLDDFRLPFEIDGRILHVTISVGVASWPVHGTVAAEMMSASDMALYAAKSAGRNAAVLFTREMAEGVHSRRTLEENLRLAWRDRRFALHYQPIVELASGRVVACEALMRWPVEGKGFVSPAEFIPLAEQMGLIVPMGAWAIRQACLDAAAWPFDADVAVNVSAIQFRDPDDLVRSVEIALADSGLDPARLELEVTESLLIDDADETLAAMRRLRALGVKLALDDFGTGYASIGYLARYPFTKVKIDRSFAQLVATDDTSRAIIETICALAHRFDLTVVVEGIETCTQADEIARLGAEFAQGYLFAKPLDGAGLQTLLAHPGLCLPLPSAPVTEATVACQNGGGQLETPSL</sequence>
<feature type="domain" description="GGDEF" evidence="4">
    <location>
        <begin position="388"/>
        <end position="519"/>
    </location>
</feature>
<keyword evidence="6" id="KW-1185">Reference proteome</keyword>
<dbReference type="AlphaFoldDB" id="A0A1H0KWI8"/>
<protein>
    <submittedName>
        <fullName evidence="5">Diguanylate cyclase (GGDEF) domain-containing protein</fullName>
    </submittedName>
</protein>
<evidence type="ECO:0000313" key="6">
    <source>
        <dbReference type="Proteomes" id="UP000198793"/>
    </source>
</evidence>
<evidence type="ECO:0000256" key="2">
    <source>
        <dbReference type="SAM" id="Phobius"/>
    </source>
</evidence>
<dbReference type="OrthoDB" id="9814202at2"/>
<gene>
    <name evidence="5" type="ORF">SAMN05192530_108187</name>
</gene>
<feature type="transmembrane region" description="Helical" evidence="2">
    <location>
        <begin position="37"/>
        <end position="58"/>
    </location>
</feature>
<dbReference type="SUPFAM" id="SSF55073">
    <property type="entry name" value="Nucleotide cyclase"/>
    <property type="match status" value="1"/>
</dbReference>
<dbReference type="RefSeq" id="WP_090675722.1">
    <property type="nucleotide sequence ID" value="NZ_FNIT01000008.1"/>
</dbReference>
<feature type="transmembrane region" description="Helical" evidence="2">
    <location>
        <begin position="163"/>
        <end position="181"/>
    </location>
</feature>
<dbReference type="STRING" id="1166073.SAMN05192530_108187"/>
<dbReference type="PANTHER" id="PTHR44757">
    <property type="entry name" value="DIGUANYLATE CYCLASE DGCP"/>
    <property type="match status" value="1"/>
</dbReference>
<accession>A0A1H0KWI8</accession>
<dbReference type="Pfam" id="PF00563">
    <property type="entry name" value="EAL"/>
    <property type="match status" value="1"/>
</dbReference>
<feature type="domain" description="EAL" evidence="3">
    <location>
        <begin position="528"/>
        <end position="779"/>
    </location>
</feature>
<dbReference type="InterPro" id="IPR029787">
    <property type="entry name" value="Nucleotide_cyclase"/>
</dbReference>
<reference evidence="5 6" key="1">
    <citation type="submission" date="2016-10" db="EMBL/GenBank/DDBJ databases">
        <authorList>
            <person name="de Groot N.N."/>
        </authorList>
    </citation>
    <scope>NUCLEOTIDE SEQUENCE [LARGE SCALE GENOMIC DNA]</scope>
    <source>
        <strain evidence="6">L7-484,KACC 16230,DSM 25025</strain>
    </source>
</reference>
<keyword evidence="2" id="KW-0812">Transmembrane</keyword>
<dbReference type="Pfam" id="PF12860">
    <property type="entry name" value="PAS_7"/>
    <property type="match status" value="1"/>
</dbReference>
<feature type="transmembrane region" description="Helical" evidence="2">
    <location>
        <begin position="70"/>
        <end position="92"/>
    </location>
</feature>
<dbReference type="EMBL" id="FNIT01000008">
    <property type="protein sequence ID" value="SDO60299.1"/>
    <property type="molecule type" value="Genomic_DNA"/>
</dbReference>
<evidence type="ECO:0000313" key="5">
    <source>
        <dbReference type="EMBL" id="SDO60299.1"/>
    </source>
</evidence>
<organism evidence="5 6">
    <name type="scientific">Aureimonas jatrophae</name>
    <dbReference type="NCBI Taxonomy" id="1166073"/>
    <lineage>
        <taxon>Bacteria</taxon>
        <taxon>Pseudomonadati</taxon>
        <taxon>Pseudomonadota</taxon>
        <taxon>Alphaproteobacteria</taxon>
        <taxon>Hyphomicrobiales</taxon>
        <taxon>Aurantimonadaceae</taxon>
        <taxon>Aureimonas</taxon>
    </lineage>
</organism>
<keyword evidence="2" id="KW-1133">Transmembrane helix</keyword>
<dbReference type="InterPro" id="IPR043128">
    <property type="entry name" value="Rev_trsase/Diguanyl_cyclase"/>
</dbReference>
<dbReference type="Pfam" id="PF00990">
    <property type="entry name" value="GGDEF"/>
    <property type="match status" value="1"/>
</dbReference>
<dbReference type="NCBIfam" id="TIGR00254">
    <property type="entry name" value="GGDEF"/>
    <property type="match status" value="1"/>
</dbReference>
<dbReference type="InterPro" id="IPR035919">
    <property type="entry name" value="EAL_sf"/>
</dbReference>
<feature type="transmembrane region" description="Helical" evidence="2">
    <location>
        <begin position="112"/>
        <end position="131"/>
    </location>
</feature>
<dbReference type="PROSITE" id="PS50883">
    <property type="entry name" value="EAL"/>
    <property type="match status" value="1"/>
</dbReference>
<dbReference type="SUPFAM" id="SSF141868">
    <property type="entry name" value="EAL domain-like"/>
    <property type="match status" value="1"/>
</dbReference>
<name>A0A1H0KWI8_9HYPH</name>
<dbReference type="SMART" id="SM00267">
    <property type="entry name" value="GGDEF"/>
    <property type="match status" value="1"/>
</dbReference>
<keyword evidence="2" id="KW-0472">Membrane</keyword>
<feature type="transmembrane region" description="Helical" evidence="2">
    <location>
        <begin position="137"/>
        <end position="156"/>
    </location>
</feature>
<dbReference type="Gene3D" id="3.20.20.450">
    <property type="entry name" value="EAL domain"/>
    <property type="match status" value="1"/>
</dbReference>
<feature type="transmembrane region" description="Helical" evidence="2">
    <location>
        <begin position="187"/>
        <end position="209"/>
    </location>
</feature>
<dbReference type="Proteomes" id="UP000198793">
    <property type="component" value="Unassembled WGS sequence"/>
</dbReference>
<dbReference type="InterPro" id="IPR000160">
    <property type="entry name" value="GGDEF_dom"/>
</dbReference>